<evidence type="ECO:0000313" key="4">
    <source>
        <dbReference type="Proteomes" id="UP001140949"/>
    </source>
</evidence>
<dbReference type="Proteomes" id="UP001140949">
    <property type="component" value="Unassembled WGS sequence"/>
</dbReference>
<organism evidence="2 4">
    <name type="scientific">Iris pallida</name>
    <name type="common">Sweet iris</name>
    <dbReference type="NCBI Taxonomy" id="29817"/>
    <lineage>
        <taxon>Eukaryota</taxon>
        <taxon>Viridiplantae</taxon>
        <taxon>Streptophyta</taxon>
        <taxon>Embryophyta</taxon>
        <taxon>Tracheophyta</taxon>
        <taxon>Spermatophyta</taxon>
        <taxon>Magnoliopsida</taxon>
        <taxon>Liliopsida</taxon>
        <taxon>Asparagales</taxon>
        <taxon>Iridaceae</taxon>
        <taxon>Iridoideae</taxon>
        <taxon>Irideae</taxon>
        <taxon>Iris</taxon>
    </lineage>
</organism>
<dbReference type="AlphaFoldDB" id="A0AAX6FFT5"/>
<dbReference type="EMBL" id="JANAVB010029216">
    <property type="protein sequence ID" value="KAJ6815226.1"/>
    <property type="molecule type" value="Genomic_DNA"/>
</dbReference>
<keyword evidence="2" id="KW-0418">Kinase</keyword>
<feature type="transmembrane region" description="Helical" evidence="1">
    <location>
        <begin position="128"/>
        <end position="145"/>
    </location>
</feature>
<keyword evidence="1" id="KW-0472">Membrane</keyword>
<name>A0AAX6FFT5_IRIPA</name>
<dbReference type="EMBL" id="JANAVB010012200">
    <property type="protein sequence ID" value="KAJ6836256.1"/>
    <property type="molecule type" value="Genomic_DNA"/>
</dbReference>
<sequence>MPDRSGRGWLIDREGWPMLELSFPRSIEVRRSEEDGSTLSTALRPGSVMEVCGRGGLVGLDTTGYGSCCKIWPGGTTAVVVAPGARAARCRSGGQASVGVQGWTSRCLCAEDARDFNNCVIAVRTGEGGFFLVVLFCVVAIWAVWR</sequence>
<keyword evidence="4" id="KW-1185">Reference proteome</keyword>
<protein>
    <submittedName>
        <fullName evidence="2">Proline-rich receptor-like protein kinase PERK2</fullName>
    </submittedName>
</protein>
<accession>A0AAX6FFT5</accession>
<proteinExistence type="predicted"/>
<dbReference type="GO" id="GO:0016301">
    <property type="term" value="F:kinase activity"/>
    <property type="evidence" value="ECO:0007669"/>
    <property type="project" value="UniProtKB-KW"/>
</dbReference>
<comment type="caution">
    <text evidence="2">The sequence shown here is derived from an EMBL/GenBank/DDBJ whole genome shotgun (WGS) entry which is preliminary data.</text>
</comment>
<evidence type="ECO:0000256" key="1">
    <source>
        <dbReference type="SAM" id="Phobius"/>
    </source>
</evidence>
<evidence type="ECO:0000313" key="2">
    <source>
        <dbReference type="EMBL" id="KAJ6815226.1"/>
    </source>
</evidence>
<gene>
    <name evidence="2" type="ORF">M6B38_135860</name>
    <name evidence="3" type="ORF">M6B38_327165</name>
</gene>
<keyword evidence="1" id="KW-1133">Transmembrane helix</keyword>
<keyword evidence="2" id="KW-0675">Receptor</keyword>
<evidence type="ECO:0000313" key="3">
    <source>
        <dbReference type="EMBL" id="KAJ6836256.1"/>
    </source>
</evidence>
<keyword evidence="1" id="KW-0812">Transmembrane</keyword>
<reference evidence="2" key="1">
    <citation type="journal article" date="2023" name="GigaByte">
        <title>Genome assembly of the bearded iris, Iris pallida Lam.</title>
        <authorList>
            <person name="Bruccoleri R.E."/>
            <person name="Oakeley E.J."/>
            <person name="Faust A.M.E."/>
            <person name="Altorfer M."/>
            <person name="Dessus-Babus S."/>
            <person name="Burckhardt D."/>
            <person name="Oertli M."/>
            <person name="Naumann U."/>
            <person name="Petersen F."/>
            <person name="Wong J."/>
        </authorList>
    </citation>
    <scope>NUCLEOTIDE SEQUENCE</scope>
    <source>
        <strain evidence="2">GSM-AAB239-AS_SAM_17_03QT</strain>
    </source>
</reference>
<keyword evidence="2" id="KW-0808">Transferase</keyword>
<reference evidence="2" key="2">
    <citation type="submission" date="2023-04" db="EMBL/GenBank/DDBJ databases">
        <authorList>
            <person name="Bruccoleri R.E."/>
            <person name="Oakeley E.J."/>
            <person name="Faust A.-M."/>
            <person name="Dessus-Babus S."/>
            <person name="Altorfer M."/>
            <person name="Burckhardt D."/>
            <person name="Oertli M."/>
            <person name="Naumann U."/>
            <person name="Petersen F."/>
            <person name="Wong J."/>
        </authorList>
    </citation>
    <scope>NUCLEOTIDE SEQUENCE</scope>
    <source>
        <strain evidence="2">GSM-AAB239-AS_SAM_17_03QT</strain>
        <tissue evidence="2">Leaf</tissue>
    </source>
</reference>